<protein>
    <submittedName>
        <fullName evidence="1">Uncharacterized protein</fullName>
    </submittedName>
</protein>
<proteinExistence type="predicted"/>
<accession>A0A2G3DV14</accession>
<evidence type="ECO:0000313" key="1">
    <source>
        <dbReference type="EMBL" id="PHU34771.1"/>
    </source>
</evidence>
<organism evidence="1 2">
    <name type="scientific">Pseudobutyrivibrio ruminis</name>
    <dbReference type="NCBI Taxonomy" id="46206"/>
    <lineage>
        <taxon>Bacteria</taxon>
        <taxon>Bacillati</taxon>
        <taxon>Bacillota</taxon>
        <taxon>Clostridia</taxon>
        <taxon>Lachnospirales</taxon>
        <taxon>Lachnospiraceae</taxon>
        <taxon>Pseudobutyrivibrio</taxon>
    </lineage>
</organism>
<dbReference type="EMBL" id="PDYF01000013">
    <property type="protein sequence ID" value="PHU34771.1"/>
    <property type="molecule type" value="Genomic_DNA"/>
</dbReference>
<dbReference type="RefSeq" id="WP_099392105.1">
    <property type="nucleotide sequence ID" value="NZ_PDYF01000013.1"/>
</dbReference>
<dbReference type="Proteomes" id="UP000225889">
    <property type="component" value="Unassembled WGS sequence"/>
</dbReference>
<gene>
    <name evidence="1" type="ORF">CSX01_08740</name>
</gene>
<reference evidence="1 2" key="1">
    <citation type="submission" date="2017-10" db="EMBL/GenBank/DDBJ databases">
        <title>Resolving the taxonomy of Roseburia spp., Eubacterium rectale and Agathobacter spp. through phylogenomic analysis.</title>
        <authorList>
            <person name="Sheridan P.O."/>
            <person name="Walker A.W."/>
            <person name="Duncan S.H."/>
            <person name="Scott K.P."/>
            <person name="Toole P.W.O."/>
            <person name="Luis P."/>
            <person name="Flint H.J."/>
        </authorList>
    </citation>
    <scope>NUCLEOTIDE SEQUENCE [LARGE SCALE GENOMIC DNA]</scope>
    <source>
        <strain evidence="1 2">JK626</strain>
    </source>
</reference>
<name>A0A2G3DV14_9FIRM</name>
<comment type="caution">
    <text evidence="1">The sequence shown here is derived from an EMBL/GenBank/DDBJ whole genome shotgun (WGS) entry which is preliminary data.</text>
</comment>
<dbReference type="AlphaFoldDB" id="A0A2G3DV14"/>
<evidence type="ECO:0000313" key="2">
    <source>
        <dbReference type="Proteomes" id="UP000225889"/>
    </source>
</evidence>
<sequence length="109" mass="12104">MEADIYLGNVKRSSSNVSIFDEAEYNNIVSAINQSAELLGIPDATFDNAKRANGTDTMEYMDNLWLQVQEMTNRYKIFMNIDVISLLTAATENIKAADEMAAESVSQAQ</sequence>
<reference evidence="1 2" key="2">
    <citation type="submission" date="2017-10" db="EMBL/GenBank/DDBJ databases">
        <authorList>
            <person name="Banno H."/>
            <person name="Chua N.-H."/>
        </authorList>
    </citation>
    <scope>NUCLEOTIDE SEQUENCE [LARGE SCALE GENOMIC DNA]</scope>
    <source>
        <strain evidence="1 2">JK626</strain>
    </source>
</reference>